<dbReference type="EC" id="3.2.1.15" evidence="5"/>
<dbReference type="SUPFAM" id="SSF75005">
    <property type="entry name" value="Arabinanase/levansucrase/invertase"/>
    <property type="match status" value="2"/>
</dbReference>
<dbReference type="PANTHER" id="PTHR31339:SF9">
    <property type="entry name" value="PLASMIN AND FIBRONECTIN-BINDING PROTEIN A"/>
    <property type="match status" value="1"/>
</dbReference>
<dbReference type="GO" id="GO:0005975">
    <property type="term" value="P:carbohydrate metabolic process"/>
    <property type="evidence" value="ECO:0007669"/>
    <property type="project" value="InterPro"/>
</dbReference>
<dbReference type="InterPro" id="IPR000743">
    <property type="entry name" value="Glyco_hydro_28"/>
</dbReference>
<protein>
    <submittedName>
        <fullName evidence="5">Polygalacturonase</fullName>
        <ecNumber evidence="5">3.2.1.15</ecNumber>
    </submittedName>
</protein>
<evidence type="ECO:0000313" key="5">
    <source>
        <dbReference type="EMBL" id="SOY28745.1"/>
    </source>
</evidence>
<dbReference type="InterPro" id="IPR023296">
    <property type="entry name" value="Glyco_hydro_beta-prop_sf"/>
</dbReference>
<dbReference type="InterPro" id="IPR051801">
    <property type="entry name" value="GH28_Enzymes"/>
</dbReference>
<reference evidence="5 6" key="1">
    <citation type="submission" date="2018-01" db="EMBL/GenBank/DDBJ databases">
        <authorList>
            <person name="Gaut B.S."/>
            <person name="Morton B.R."/>
            <person name="Clegg M.T."/>
            <person name="Duvall M.R."/>
        </authorList>
    </citation>
    <scope>NUCLEOTIDE SEQUENCE [LARGE SCALE GENOMIC DNA]</scope>
    <source>
        <strain evidence="5">GP69</strain>
    </source>
</reference>
<accession>A0A2K4ZE47</accession>
<dbReference type="InterPro" id="IPR006626">
    <property type="entry name" value="PbH1"/>
</dbReference>
<dbReference type="Gene3D" id="2.115.10.20">
    <property type="entry name" value="Glycosyl hydrolase domain, family 43"/>
    <property type="match status" value="2"/>
</dbReference>
<dbReference type="Pfam" id="PF00295">
    <property type="entry name" value="Glyco_hydro_28"/>
    <property type="match status" value="1"/>
</dbReference>
<keyword evidence="2 4" id="KW-0378">Hydrolase</keyword>
<proteinExistence type="inferred from homology"/>
<keyword evidence="3 4" id="KW-0326">Glycosidase</keyword>
<dbReference type="SMART" id="SM00710">
    <property type="entry name" value="PbH1"/>
    <property type="match status" value="2"/>
</dbReference>
<evidence type="ECO:0000256" key="2">
    <source>
        <dbReference type="ARBA" id="ARBA00022801"/>
    </source>
</evidence>
<keyword evidence="6" id="KW-1185">Reference proteome</keyword>
<dbReference type="InterPro" id="IPR012334">
    <property type="entry name" value="Pectin_lyas_fold"/>
</dbReference>
<dbReference type="Proteomes" id="UP000236311">
    <property type="component" value="Unassembled WGS sequence"/>
</dbReference>
<dbReference type="GO" id="GO:0004650">
    <property type="term" value="F:polygalacturonase activity"/>
    <property type="evidence" value="ECO:0007669"/>
    <property type="project" value="UniProtKB-EC"/>
</dbReference>
<dbReference type="PANTHER" id="PTHR31339">
    <property type="entry name" value="PECTIN LYASE-RELATED"/>
    <property type="match status" value="1"/>
</dbReference>
<comment type="similarity">
    <text evidence="1 4">Belongs to the glycosyl hydrolase 28 family.</text>
</comment>
<dbReference type="InterPro" id="IPR011050">
    <property type="entry name" value="Pectin_lyase_fold/virulence"/>
</dbReference>
<dbReference type="RefSeq" id="WP_103238826.1">
    <property type="nucleotide sequence ID" value="NZ_JANJZD010000006.1"/>
</dbReference>
<organism evidence="5 6">
    <name type="scientific">Acetatifactor muris</name>
    <dbReference type="NCBI Taxonomy" id="879566"/>
    <lineage>
        <taxon>Bacteria</taxon>
        <taxon>Bacillati</taxon>
        <taxon>Bacillota</taxon>
        <taxon>Clostridia</taxon>
        <taxon>Lachnospirales</taxon>
        <taxon>Lachnospiraceae</taxon>
        <taxon>Acetatifactor</taxon>
    </lineage>
</organism>
<gene>
    <name evidence="5" type="primary">pgl_2</name>
    <name evidence="5" type="ORF">AMURIS_01456</name>
</gene>
<dbReference type="OrthoDB" id="9795222at2"/>
<dbReference type="SUPFAM" id="SSF51126">
    <property type="entry name" value="Pectin lyase-like"/>
    <property type="match status" value="1"/>
</dbReference>
<sequence length="813" mass="92269">MTILGETKMNLAKIKGPVVLAQTEKRGYRDPAAFYHEGTCYLYFTMVEQEGTEQYFTIGLSKSRDFIHWSEPVSLTERAKEKEYSSPGNLFAFQGKYYLCMQTYCRENGEVYGNEKSRIYTMETEDFEHFEEPVLLKVKGDNVREEDMGRMIDPCLLRDKDDPDKIWCFYKQNGVSYSWSYDMVHWTYAGRTDCGENVCALTIDDTYYLMHSPENGIGLLKSEDLRHFEEAGPVNFLSQSRWPWAKDRITAGFLLDMTKEAGAGFYMLFYHGDNERNGTFPFGASIGMAVTKDLKNYITFEPEEPTYPNLGNVYEGDYYRGIPREEYIDKSQVIPQASPERPVFDIRDFGAAAIPGRVNTAAFQAAADACEAAGGGVILVQDGSYVTGTFYLYDNTTLFVASNGEIEATRENGRIKTALLVAEGTENLVITGGGCICGNGEWYVYEPKLKPALLRDDRPHPPTHLAPRGTADRMLPETALRYNYRRRIRFSEDKYDENVGSTQRPEFMVYLKNCRNVRMENIVLKDAMAWTLNLFACEDVLVKDVVIDNNRHVANTDGIDITGSSRVEIDHCFISTADDGIVVKNPENTGTDMSEIHVHDCQVITVMNAFKIGTETRWNISDILVERCRFFMPDLFPGTTSGIAIESADGSHIQNVTVRDIEMKHVTCPIFICLNMRNRYGVPYSCDSSSPYWGGRIQNILLERIHAEDMEVPCILSGFQAAGKGGETVRKGIEDITIRGFRAVYLDNEEIVNVPEVIEEYLDGYPENNLFGDVDAYGIWVRHCDRLALEDVDIVPRSANTRERIKLYDVHKE</sequence>
<evidence type="ECO:0000256" key="4">
    <source>
        <dbReference type="RuleBase" id="RU361169"/>
    </source>
</evidence>
<evidence type="ECO:0000313" key="6">
    <source>
        <dbReference type="Proteomes" id="UP000236311"/>
    </source>
</evidence>
<dbReference type="Gene3D" id="2.160.20.10">
    <property type="entry name" value="Single-stranded right-handed beta-helix, Pectin lyase-like"/>
    <property type="match status" value="1"/>
</dbReference>
<name>A0A2K4ZE47_9FIRM</name>
<evidence type="ECO:0000256" key="3">
    <source>
        <dbReference type="ARBA" id="ARBA00023295"/>
    </source>
</evidence>
<evidence type="ECO:0000256" key="1">
    <source>
        <dbReference type="ARBA" id="ARBA00008834"/>
    </source>
</evidence>
<dbReference type="AlphaFoldDB" id="A0A2K4ZE47"/>
<dbReference type="EMBL" id="OFSM01000006">
    <property type="protein sequence ID" value="SOY28745.1"/>
    <property type="molecule type" value="Genomic_DNA"/>
</dbReference>